<keyword evidence="2" id="KW-0812">Transmembrane</keyword>
<dbReference type="Proteomes" id="UP000479132">
    <property type="component" value="Unassembled WGS sequence"/>
</dbReference>
<keyword evidence="1" id="KW-0175">Coiled coil</keyword>
<sequence length="283" mass="33565">MDLLNYSSLFELYIVFSFAYIGSETFSSIVNKKIFRSSEKLELKLQKINASLNACENLLTRFTVNKEKVDGKAQFQSKYFKITQEKFDTYKKLNKNFSEDKKEKKSKIGLWRDEKGFAHISLFSALYCFFILYIAGSLDGFEHKSVFITTLFVLSFIHIGLSAIFAAKDLFKKPSDIKFTNWHVIIIWGIMLLLIFIYYNIPHEFHIKYYLNTPAFWWLNIIAILTPLSHYFFYFIRFFRVHHLAKLEIEELRDNYESDIEELSENLRINVNDVDQIINDMES</sequence>
<evidence type="ECO:0000256" key="2">
    <source>
        <dbReference type="SAM" id="Phobius"/>
    </source>
</evidence>
<feature type="coiled-coil region" evidence="1">
    <location>
        <begin position="246"/>
        <end position="273"/>
    </location>
</feature>
<name>A0A6M1SUC4_9BACT</name>
<feature type="transmembrane region" description="Helical" evidence="2">
    <location>
        <begin position="12"/>
        <end position="30"/>
    </location>
</feature>
<proteinExistence type="predicted"/>
<keyword evidence="2" id="KW-1133">Transmembrane helix</keyword>
<keyword evidence="2" id="KW-0472">Membrane</keyword>
<dbReference type="EMBL" id="JAALLS010000004">
    <property type="protein sequence ID" value="NGP87558.1"/>
    <property type="molecule type" value="Genomic_DNA"/>
</dbReference>
<feature type="transmembrane region" description="Helical" evidence="2">
    <location>
        <begin position="116"/>
        <end position="135"/>
    </location>
</feature>
<feature type="transmembrane region" description="Helical" evidence="2">
    <location>
        <begin position="216"/>
        <end position="236"/>
    </location>
</feature>
<evidence type="ECO:0000256" key="1">
    <source>
        <dbReference type="SAM" id="Coils"/>
    </source>
</evidence>
<organism evidence="3 4">
    <name type="scientific">Fodinibius halophilus</name>
    <dbReference type="NCBI Taxonomy" id="1736908"/>
    <lineage>
        <taxon>Bacteria</taxon>
        <taxon>Pseudomonadati</taxon>
        <taxon>Balneolota</taxon>
        <taxon>Balneolia</taxon>
        <taxon>Balneolales</taxon>
        <taxon>Balneolaceae</taxon>
        <taxon>Fodinibius</taxon>
    </lineage>
</organism>
<keyword evidence="4" id="KW-1185">Reference proteome</keyword>
<feature type="transmembrane region" description="Helical" evidence="2">
    <location>
        <begin position="147"/>
        <end position="167"/>
    </location>
</feature>
<reference evidence="3 4" key="1">
    <citation type="submission" date="2020-02" db="EMBL/GenBank/DDBJ databases">
        <title>Aliifodinibius halophilus 2W32, complete genome.</title>
        <authorList>
            <person name="Li Y."/>
            <person name="Wu S."/>
        </authorList>
    </citation>
    <scope>NUCLEOTIDE SEQUENCE [LARGE SCALE GENOMIC DNA]</scope>
    <source>
        <strain evidence="3 4">2W32</strain>
    </source>
</reference>
<comment type="caution">
    <text evidence="3">The sequence shown here is derived from an EMBL/GenBank/DDBJ whole genome shotgun (WGS) entry which is preliminary data.</text>
</comment>
<protein>
    <submittedName>
        <fullName evidence="3">Uncharacterized protein</fullName>
    </submittedName>
</protein>
<dbReference type="RefSeq" id="WP_165266431.1">
    <property type="nucleotide sequence ID" value="NZ_JAALLS010000004.1"/>
</dbReference>
<feature type="transmembrane region" description="Helical" evidence="2">
    <location>
        <begin position="179"/>
        <end position="201"/>
    </location>
</feature>
<accession>A0A6M1SUC4</accession>
<dbReference type="AlphaFoldDB" id="A0A6M1SUC4"/>
<gene>
    <name evidence="3" type="ORF">G3569_04265</name>
</gene>
<evidence type="ECO:0000313" key="4">
    <source>
        <dbReference type="Proteomes" id="UP000479132"/>
    </source>
</evidence>
<evidence type="ECO:0000313" key="3">
    <source>
        <dbReference type="EMBL" id="NGP87558.1"/>
    </source>
</evidence>